<evidence type="ECO:0000259" key="1">
    <source>
        <dbReference type="Pfam" id="PF16363"/>
    </source>
</evidence>
<protein>
    <submittedName>
        <fullName evidence="2">NAD-dependent epimerase/dehydratase</fullName>
    </submittedName>
</protein>
<dbReference type="Gene3D" id="3.90.25.10">
    <property type="entry name" value="UDP-galactose 4-epimerase, domain 1"/>
    <property type="match status" value="1"/>
</dbReference>
<dbReference type="AlphaFoldDB" id="H2BT67"/>
<dbReference type="InterPro" id="IPR016040">
    <property type="entry name" value="NAD(P)-bd_dom"/>
</dbReference>
<proteinExistence type="predicted"/>
<organism evidence="2 3">
    <name type="scientific">Gillisia limnaea (strain DSM 15749 / LMG 21470 / R-8282)</name>
    <dbReference type="NCBI Taxonomy" id="865937"/>
    <lineage>
        <taxon>Bacteria</taxon>
        <taxon>Pseudomonadati</taxon>
        <taxon>Bacteroidota</taxon>
        <taxon>Flavobacteriia</taxon>
        <taxon>Flavobacteriales</taxon>
        <taxon>Flavobacteriaceae</taxon>
        <taxon>Gillisia</taxon>
    </lineage>
</organism>
<dbReference type="Pfam" id="PF16363">
    <property type="entry name" value="GDP_Man_Dehyd"/>
    <property type="match status" value="1"/>
</dbReference>
<dbReference type="HOGENOM" id="CLU_007383_1_7_10"/>
<dbReference type="RefSeq" id="WP_006988935.1">
    <property type="nucleotide sequence ID" value="NZ_JH594606.1"/>
</dbReference>
<gene>
    <name evidence="2" type="ORF">Gilli_1987</name>
</gene>
<dbReference type="OrthoDB" id="9801785at2"/>
<dbReference type="STRING" id="865937.Gilli_1987"/>
<dbReference type="EMBL" id="JH594606">
    <property type="protein sequence ID" value="EHQ02625.1"/>
    <property type="molecule type" value="Genomic_DNA"/>
</dbReference>
<dbReference type="PANTHER" id="PTHR43000">
    <property type="entry name" value="DTDP-D-GLUCOSE 4,6-DEHYDRATASE-RELATED"/>
    <property type="match status" value="1"/>
</dbReference>
<dbReference type="InterPro" id="IPR036291">
    <property type="entry name" value="NAD(P)-bd_dom_sf"/>
</dbReference>
<dbReference type="Gene3D" id="3.40.50.720">
    <property type="entry name" value="NAD(P)-binding Rossmann-like Domain"/>
    <property type="match status" value="1"/>
</dbReference>
<reference evidence="3" key="1">
    <citation type="journal article" date="2012" name="Stand. Genomic Sci.">
        <title>Genome sequence of the Antarctic rhodopsins-containing flavobacterium Gillisia limnaea type strain (R-8282(T)).</title>
        <authorList>
            <person name="Riedel T."/>
            <person name="Held B."/>
            <person name="Nolan M."/>
            <person name="Lucas S."/>
            <person name="Lapidus A."/>
            <person name="Tice H."/>
            <person name="Del Rio T.G."/>
            <person name="Cheng J.F."/>
            <person name="Han C."/>
            <person name="Tapia R."/>
            <person name="Goodwin L.A."/>
            <person name="Pitluck S."/>
            <person name="Liolios K."/>
            <person name="Mavromatis K."/>
            <person name="Pagani I."/>
            <person name="Ivanova N."/>
            <person name="Mikhailova N."/>
            <person name="Pati A."/>
            <person name="Chen A."/>
            <person name="Palaniappan K."/>
            <person name="Land M."/>
            <person name="Rohde M."/>
            <person name="Tindall B.J."/>
            <person name="Detter J.C."/>
            <person name="Goker M."/>
            <person name="Bristow J."/>
            <person name="Eisen J.A."/>
            <person name="Markowitz V."/>
            <person name="Hugenholtz P."/>
            <person name="Kyrpides N.C."/>
            <person name="Klenk H.P."/>
            <person name="Woyke T."/>
        </authorList>
    </citation>
    <scope>NUCLEOTIDE SEQUENCE [LARGE SCALE GENOMIC DNA]</scope>
    <source>
        <strain evidence="3">DSM 15749 / LMG 21470 / R-8282</strain>
    </source>
</reference>
<keyword evidence="3" id="KW-1185">Reference proteome</keyword>
<dbReference type="eggNOG" id="COG1088">
    <property type="taxonomic scope" value="Bacteria"/>
</dbReference>
<sequence length="344" mass="39021">MHNKIDKSRILITGGAGFIGSHLTDRLLDEGYYVTVLDNLVNGSLENLKDACTQDRFIFIEGDILDQETCEEALLGIDYVFHLACLGVRNSIHSPFMNHRVNAEGTLNILEASRKNNIEHFFYISTSEIYGRTTDFPITESAPTNPITVYGASKLAGEHYTKAYNECYNLPVSILRIFNNYGPRAHYEGDAGEIIPRSIVKILYDEQPVIFGDGSITRDFFFVKDTAAALAEFLKIAENGDQQKILAKTFNIGTGVEITMKELLMKLLHTMGKEKLGINFLPDRPADVPRLWVDAHKFKNFTNFTPNYSFEKGLEETVDYYVKKVKQNNLLVEIEDLNWIKNKI</sequence>
<feature type="domain" description="NAD(P)-binding" evidence="1">
    <location>
        <begin position="11"/>
        <end position="317"/>
    </location>
</feature>
<dbReference type="Proteomes" id="UP000003844">
    <property type="component" value="Unassembled WGS sequence"/>
</dbReference>
<evidence type="ECO:0000313" key="2">
    <source>
        <dbReference type="EMBL" id="EHQ02625.1"/>
    </source>
</evidence>
<name>H2BT67_GILLR</name>
<dbReference type="SUPFAM" id="SSF51735">
    <property type="entry name" value="NAD(P)-binding Rossmann-fold domains"/>
    <property type="match status" value="1"/>
</dbReference>
<evidence type="ECO:0000313" key="3">
    <source>
        <dbReference type="Proteomes" id="UP000003844"/>
    </source>
</evidence>
<accession>H2BT67</accession>